<dbReference type="Proteomes" id="UP000807025">
    <property type="component" value="Unassembled WGS sequence"/>
</dbReference>
<evidence type="ECO:0000313" key="2">
    <source>
        <dbReference type="EMBL" id="KAF9492575.1"/>
    </source>
</evidence>
<feature type="compositionally biased region" description="Basic and acidic residues" evidence="1">
    <location>
        <begin position="1"/>
        <end position="17"/>
    </location>
</feature>
<feature type="compositionally biased region" description="Basic and acidic residues" evidence="1">
    <location>
        <begin position="56"/>
        <end position="71"/>
    </location>
</feature>
<feature type="region of interest" description="Disordered" evidence="1">
    <location>
        <begin position="1"/>
        <end position="23"/>
    </location>
</feature>
<gene>
    <name evidence="2" type="ORF">BDN71DRAFT_1591578</name>
</gene>
<accession>A0A9P5ZRV8</accession>
<name>A0A9P5ZRV8_PLEER</name>
<evidence type="ECO:0000256" key="1">
    <source>
        <dbReference type="SAM" id="MobiDB-lite"/>
    </source>
</evidence>
<sequence length="146" mass="15730">MGQEARNGEAEAPKWEARPQTASDVWNRADFGSPGSLRKLAEAFLKNRPPLCPSCKKDTPWMEGPRLDSNRLLHLSPSPPPPPTRLSPPPPPIIPSPRIASLNTHVYGEALSVSGGHVVPHPADSAQPGDMAKEVPYLALDVRPNA</sequence>
<proteinExistence type="predicted"/>
<reference evidence="2" key="1">
    <citation type="submission" date="2020-11" db="EMBL/GenBank/DDBJ databases">
        <authorList>
            <consortium name="DOE Joint Genome Institute"/>
            <person name="Ahrendt S."/>
            <person name="Riley R."/>
            <person name="Andreopoulos W."/>
            <person name="Labutti K."/>
            <person name="Pangilinan J."/>
            <person name="Ruiz-Duenas F.J."/>
            <person name="Barrasa J.M."/>
            <person name="Sanchez-Garcia M."/>
            <person name="Camarero S."/>
            <person name="Miyauchi S."/>
            <person name="Serrano A."/>
            <person name="Linde D."/>
            <person name="Babiker R."/>
            <person name="Drula E."/>
            <person name="Ayuso-Fernandez I."/>
            <person name="Pacheco R."/>
            <person name="Padilla G."/>
            <person name="Ferreira P."/>
            <person name="Barriuso J."/>
            <person name="Kellner H."/>
            <person name="Castanera R."/>
            <person name="Alfaro M."/>
            <person name="Ramirez L."/>
            <person name="Pisabarro A.G."/>
            <person name="Kuo A."/>
            <person name="Tritt A."/>
            <person name="Lipzen A."/>
            <person name="He G."/>
            <person name="Yan M."/>
            <person name="Ng V."/>
            <person name="Cullen D."/>
            <person name="Martin F."/>
            <person name="Rosso M.-N."/>
            <person name="Henrissat B."/>
            <person name="Hibbett D."/>
            <person name="Martinez A.T."/>
            <person name="Grigoriev I.V."/>
        </authorList>
    </citation>
    <scope>NUCLEOTIDE SEQUENCE</scope>
    <source>
        <strain evidence="2">ATCC 90797</strain>
    </source>
</reference>
<keyword evidence="3" id="KW-1185">Reference proteome</keyword>
<dbReference type="EMBL" id="MU154599">
    <property type="protein sequence ID" value="KAF9492575.1"/>
    <property type="molecule type" value="Genomic_DNA"/>
</dbReference>
<organism evidence="2 3">
    <name type="scientific">Pleurotus eryngii</name>
    <name type="common">Boletus of the steppes</name>
    <dbReference type="NCBI Taxonomy" id="5323"/>
    <lineage>
        <taxon>Eukaryota</taxon>
        <taxon>Fungi</taxon>
        <taxon>Dikarya</taxon>
        <taxon>Basidiomycota</taxon>
        <taxon>Agaricomycotina</taxon>
        <taxon>Agaricomycetes</taxon>
        <taxon>Agaricomycetidae</taxon>
        <taxon>Agaricales</taxon>
        <taxon>Pleurotineae</taxon>
        <taxon>Pleurotaceae</taxon>
        <taxon>Pleurotus</taxon>
    </lineage>
</organism>
<evidence type="ECO:0000313" key="3">
    <source>
        <dbReference type="Proteomes" id="UP000807025"/>
    </source>
</evidence>
<protein>
    <submittedName>
        <fullName evidence="2">Uncharacterized protein</fullName>
    </submittedName>
</protein>
<feature type="compositionally biased region" description="Pro residues" evidence="1">
    <location>
        <begin position="77"/>
        <end position="95"/>
    </location>
</feature>
<comment type="caution">
    <text evidence="2">The sequence shown here is derived from an EMBL/GenBank/DDBJ whole genome shotgun (WGS) entry which is preliminary data.</text>
</comment>
<feature type="region of interest" description="Disordered" evidence="1">
    <location>
        <begin position="56"/>
        <end position="97"/>
    </location>
</feature>
<dbReference type="AlphaFoldDB" id="A0A9P5ZRV8"/>